<dbReference type="EC" id="2.7.7.41" evidence="6"/>
<dbReference type="GO" id="GO:0032049">
    <property type="term" value="P:cardiolipin biosynthetic process"/>
    <property type="evidence" value="ECO:0007669"/>
    <property type="project" value="InterPro"/>
</dbReference>
<evidence type="ECO:0000256" key="14">
    <source>
        <dbReference type="ARBA" id="ARBA00023128"/>
    </source>
</evidence>
<evidence type="ECO:0000313" key="20">
    <source>
        <dbReference type="Proteomes" id="UP001489004"/>
    </source>
</evidence>
<comment type="similarity">
    <text evidence="5">Belongs to the TAM41 family.</text>
</comment>
<dbReference type="AlphaFoldDB" id="A0AAW1PHE5"/>
<dbReference type="GO" id="GO:0004605">
    <property type="term" value="F:phosphatidate cytidylyltransferase activity"/>
    <property type="evidence" value="ECO:0007669"/>
    <property type="project" value="UniProtKB-EC"/>
</dbReference>
<keyword evidence="16" id="KW-0594">Phospholipid biosynthesis</keyword>
<evidence type="ECO:0000256" key="13">
    <source>
        <dbReference type="ARBA" id="ARBA00023098"/>
    </source>
</evidence>
<evidence type="ECO:0000256" key="8">
    <source>
        <dbReference type="ARBA" id="ARBA00022516"/>
    </source>
</evidence>
<dbReference type="Proteomes" id="UP001489004">
    <property type="component" value="Unassembled WGS sequence"/>
</dbReference>
<keyword evidence="10" id="KW-0548">Nucleotidyltransferase</keyword>
<comment type="caution">
    <text evidence="19">The sequence shown here is derived from an EMBL/GenBank/DDBJ whole genome shotgun (WGS) entry which is preliminary data.</text>
</comment>
<accession>A0AAW1PHE5</accession>
<evidence type="ECO:0000313" key="19">
    <source>
        <dbReference type="EMBL" id="KAK9812951.1"/>
    </source>
</evidence>
<evidence type="ECO:0000256" key="15">
    <source>
        <dbReference type="ARBA" id="ARBA00023136"/>
    </source>
</evidence>
<evidence type="ECO:0000256" key="5">
    <source>
        <dbReference type="ARBA" id="ARBA00005458"/>
    </source>
</evidence>
<evidence type="ECO:0000256" key="9">
    <source>
        <dbReference type="ARBA" id="ARBA00022679"/>
    </source>
</evidence>
<gene>
    <name evidence="19" type="ORF">WJX72_006262</name>
</gene>
<evidence type="ECO:0000256" key="2">
    <source>
        <dbReference type="ARBA" id="ARBA00004443"/>
    </source>
</evidence>
<evidence type="ECO:0000256" key="6">
    <source>
        <dbReference type="ARBA" id="ARBA00012487"/>
    </source>
</evidence>
<dbReference type="GO" id="GO:0016024">
    <property type="term" value="P:CDP-diacylglycerol biosynthetic process"/>
    <property type="evidence" value="ECO:0007669"/>
    <property type="project" value="TreeGrafter"/>
</dbReference>
<keyword evidence="17" id="KW-1208">Phospholipid metabolism</keyword>
<name>A0AAW1PHE5_9CHLO</name>
<evidence type="ECO:0000256" key="4">
    <source>
        <dbReference type="ARBA" id="ARBA00005189"/>
    </source>
</evidence>
<keyword evidence="15" id="KW-0472">Membrane</keyword>
<comment type="pathway">
    <text evidence="4">Lipid metabolism.</text>
</comment>
<dbReference type="GO" id="GO:0005743">
    <property type="term" value="C:mitochondrial inner membrane"/>
    <property type="evidence" value="ECO:0007669"/>
    <property type="project" value="UniProtKB-SubCell"/>
</dbReference>
<comment type="subcellular location">
    <subcellularLocation>
        <location evidence="2">Mitochondrion inner membrane</location>
        <topology evidence="2">Peripheral membrane protein</topology>
        <orientation evidence="2">Matrix side</orientation>
    </subcellularLocation>
</comment>
<evidence type="ECO:0000256" key="1">
    <source>
        <dbReference type="ARBA" id="ARBA00001946"/>
    </source>
</evidence>
<keyword evidence="11" id="KW-0999">Mitochondrion inner membrane</keyword>
<evidence type="ECO:0000256" key="10">
    <source>
        <dbReference type="ARBA" id="ARBA00022695"/>
    </source>
</evidence>
<protein>
    <recommendedName>
        <fullName evidence="7">Phosphatidate cytidylyltransferase, mitochondrial</fullName>
        <ecNumber evidence="6">2.7.7.41</ecNumber>
    </recommendedName>
    <alternativeName>
        <fullName evidence="18">CDP-diacylglycerol synthase</fullName>
    </alternativeName>
</protein>
<dbReference type="PIRSF" id="PIRSF028840">
    <property type="entry name" value="Mmp37"/>
    <property type="match status" value="1"/>
</dbReference>
<reference evidence="19 20" key="1">
    <citation type="journal article" date="2024" name="Nat. Commun.">
        <title>Phylogenomics reveals the evolutionary origins of lichenization in chlorophyte algae.</title>
        <authorList>
            <person name="Puginier C."/>
            <person name="Libourel C."/>
            <person name="Otte J."/>
            <person name="Skaloud P."/>
            <person name="Haon M."/>
            <person name="Grisel S."/>
            <person name="Petersen M."/>
            <person name="Berrin J.G."/>
            <person name="Delaux P.M."/>
            <person name="Dal Grande F."/>
            <person name="Keller J."/>
        </authorList>
    </citation>
    <scope>NUCLEOTIDE SEQUENCE [LARGE SCALE GENOMIC DNA]</scope>
    <source>
        <strain evidence="19 20">SAG 2043</strain>
    </source>
</reference>
<keyword evidence="14" id="KW-0496">Mitochondrion</keyword>
<evidence type="ECO:0000256" key="11">
    <source>
        <dbReference type="ARBA" id="ARBA00022792"/>
    </source>
</evidence>
<comment type="pathway">
    <text evidence="3">Phospholipid metabolism; CDP-diacylglycerol biosynthesis; CDP-diacylglycerol from sn-glycerol 3-phosphate: step 3/3.</text>
</comment>
<organism evidence="19 20">
    <name type="scientific">[Myrmecia] bisecta</name>
    <dbReference type="NCBI Taxonomy" id="41462"/>
    <lineage>
        <taxon>Eukaryota</taxon>
        <taxon>Viridiplantae</taxon>
        <taxon>Chlorophyta</taxon>
        <taxon>core chlorophytes</taxon>
        <taxon>Trebouxiophyceae</taxon>
        <taxon>Trebouxiales</taxon>
        <taxon>Trebouxiaceae</taxon>
        <taxon>Myrmecia</taxon>
    </lineage>
</organism>
<keyword evidence="9" id="KW-0808">Transferase</keyword>
<dbReference type="InterPro" id="IPR015222">
    <property type="entry name" value="Tam41"/>
</dbReference>
<comment type="cofactor">
    <cofactor evidence="1">
        <name>Mg(2+)</name>
        <dbReference type="ChEBI" id="CHEBI:18420"/>
    </cofactor>
</comment>
<evidence type="ECO:0000256" key="7">
    <source>
        <dbReference type="ARBA" id="ARBA00018337"/>
    </source>
</evidence>
<sequence length="298" mass="32659">MLDFIMAVDDPSEWHAQNIQANRQHYSQLASLGGRAVACHADCVGVGVHFNTTVPWRNQVIKYGVISKDRMCSDLLKWDSLYVSGRMHKPILTLQPDEAVANAAKCNLQSAVAVSLLLLPEQFTIQELYRQICGLSYLGDVRMGIAEDSRKVDRIVEGSLDGFRDLYAAPLQGEVAQQAGLARVHDDAWGQVVGQEARQRVLETLPKGVMLQLASAVSIPTTADALTPEVSAKVAEAVIATGRHQQLLSSAVANIVRASSRRQAVAGFLMAGPVRSCAYVWQKLLKSWRSRQVKPQLM</sequence>
<keyword evidence="12" id="KW-0460">Magnesium</keyword>
<dbReference type="PANTHER" id="PTHR13619:SF0">
    <property type="entry name" value="PHOSPHATIDATE CYTIDYLYLTRANSFERASE, MITOCHONDRIAL"/>
    <property type="match status" value="1"/>
</dbReference>
<evidence type="ECO:0000256" key="17">
    <source>
        <dbReference type="ARBA" id="ARBA00023264"/>
    </source>
</evidence>
<evidence type="ECO:0000256" key="3">
    <source>
        <dbReference type="ARBA" id="ARBA00005119"/>
    </source>
</evidence>
<evidence type="ECO:0000256" key="18">
    <source>
        <dbReference type="ARBA" id="ARBA00029893"/>
    </source>
</evidence>
<dbReference type="PANTHER" id="PTHR13619">
    <property type="entry name" value="PHOSPHATIDATE CYTIDYLYLTRANSFERASE, MITOCHONDRIAL"/>
    <property type="match status" value="1"/>
</dbReference>
<keyword evidence="13" id="KW-0443">Lipid metabolism</keyword>
<evidence type="ECO:0000256" key="16">
    <source>
        <dbReference type="ARBA" id="ARBA00023209"/>
    </source>
</evidence>
<evidence type="ECO:0000256" key="12">
    <source>
        <dbReference type="ARBA" id="ARBA00022842"/>
    </source>
</evidence>
<keyword evidence="20" id="KW-1185">Reference proteome</keyword>
<keyword evidence="8" id="KW-0444">Lipid biosynthesis</keyword>
<proteinExistence type="inferred from homology"/>
<dbReference type="EMBL" id="JALJOR010000008">
    <property type="protein sequence ID" value="KAK9812951.1"/>
    <property type="molecule type" value="Genomic_DNA"/>
</dbReference>
<dbReference type="Pfam" id="PF09139">
    <property type="entry name" value="Tam41_Mmp37"/>
    <property type="match status" value="1"/>
</dbReference>